<proteinExistence type="predicted"/>
<reference evidence="1" key="1">
    <citation type="submission" date="2015-07" db="EMBL/GenBank/DDBJ databases">
        <title>Transcriptome Assembly of Anthurium amnicola.</title>
        <authorList>
            <person name="Suzuki J."/>
        </authorList>
    </citation>
    <scope>NUCLEOTIDE SEQUENCE</scope>
</reference>
<dbReference type="PANTHER" id="PTHR31286">
    <property type="entry name" value="GLYCINE-RICH CELL WALL STRUCTURAL PROTEIN 1.8-LIKE"/>
    <property type="match status" value="1"/>
</dbReference>
<accession>A0A1D1XSL4</accession>
<feature type="non-terminal residue" evidence="1">
    <location>
        <position position="1"/>
    </location>
</feature>
<gene>
    <name evidence="1" type="primary">DDB_G0290387</name>
    <name evidence="1" type="ORF">g.78773</name>
</gene>
<dbReference type="AlphaFoldDB" id="A0A1D1XSL4"/>
<sequence>LLKVIKGFWTLKGHPMVIQRWSEEISIEKLSLQDLPIWVEFSDLPFHLWSPSTFSKLGSILGVPLYMDPATGSRSRISNPRICVRIKAGVALPDEVCYQDKSGVMFKFKISYPWKSKTCSLCHTFGHTSDSCSLNKKEVAQYKKEVPSKKTLNPKFLKPQVYVEKNKDVLEKSSSNPFEVLSSLVDDSQLEDGEISDLGGVEVEDEATVEDEPYKKSDINAKTLIDAPKLHLEVSPNYPGNIDAQIFLA</sequence>
<dbReference type="EMBL" id="GDJX01022579">
    <property type="protein sequence ID" value="JAT45357.1"/>
    <property type="molecule type" value="Transcribed_RNA"/>
</dbReference>
<organism evidence="1">
    <name type="scientific">Anthurium amnicola</name>
    <dbReference type="NCBI Taxonomy" id="1678845"/>
    <lineage>
        <taxon>Eukaryota</taxon>
        <taxon>Viridiplantae</taxon>
        <taxon>Streptophyta</taxon>
        <taxon>Embryophyta</taxon>
        <taxon>Tracheophyta</taxon>
        <taxon>Spermatophyta</taxon>
        <taxon>Magnoliopsida</taxon>
        <taxon>Liliopsida</taxon>
        <taxon>Araceae</taxon>
        <taxon>Pothoideae</taxon>
        <taxon>Potheae</taxon>
        <taxon>Anthurium</taxon>
    </lineage>
</organism>
<name>A0A1D1XSL4_9ARAE</name>
<dbReference type="InterPro" id="IPR040256">
    <property type="entry name" value="At4g02000-like"/>
</dbReference>
<protein>
    <submittedName>
        <fullName evidence="1">Uncharacterized protein DDB_G0290387</fullName>
    </submittedName>
</protein>
<evidence type="ECO:0000313" key="1">
    <source>
        <dbReference type="EMBL" id="JAT45357.1"/>
    </source>
</evidence>
<dbReference type="PANTHER" id="PTHR31286:SF180">
    <property type="entry name" value="OS10G0362600 PROTEIN"/>
    <property type="match status" value="1"/>
</dbReference>